<dbReference type="EMBL" id="AFYV02001319">
    <property type="protein sequence ID" value="KFG62316.1"/>
    <property type="molecule type" value="Genomic_DNA"/>
</dbReference>
<evidence type="ECO:0000313" key="2">
    <source>
        <dbReference type="Proteomes" id="UP000028834"/>
    </source>
</evidence>
<protein>
    <submittedName>
        <fullName evidence="1">Uncharacterized protein</fullName>
    </submittedName>
</protein>
<reference evidence="1 2" key="1">
    <citation type="submission" date="2014-05" db="EMBL/GenBank/DDBJ databases">
        <authorList>
            <person name="Sibley D."/>
            <person name="Venepally P."/>
            <person name="Karamycheva S."/>
            <person name="Hadjithomas M."/>
            <person name="Khan A."/>
            <person name="Brunk B."/>
            <person name="Roos D."/>
            <person name="Caler E."/>
            <person name="Lorenzi H."/>
        </authorList>
    </citation>
    <scope>NUCLEOTIDE SEQUENCE [LARGE SCALE GENOMIC DNA]</scope>
    <source>
        <strain evidence="1 2">RUB</strain>
    </source>
</reference>
<proteinExistence type="predicted"/>
<dbReference type="Proteomes" id="UP000028834">
    <property type="component" value="Unassembled WGS sequence"/>
</dbReference>
<dbReference type="AlphaFoldDB" id="A0A086M098"/>
<gene>
    <name evidence="1" type="ORF">TGRUB_237595</name>
</gene>
<evidence type="ECO:0000313" key="1">
    <source>
        <dbReference type="EMBL" id="KFG62316.1"/>
    </source>
</evidence>
<sequence length="103" mass="12032">MKPRRPPRANVKQRMIIRECTHVSAWLLHGHWNSVSVESIAMLDWPRQHCSSEWLQFCFLFLSGPLMFGSFDTHVFRCSGRISRSAESFSSNAVPHPLSLYWR</sequence>
<name>A0A086M098_TOXGO</name>
<comment type="caution">
    <text evidence="1">The sequence shown here is derived from an EMBL/GenBank/DDBJ whole genome shotgun (WGS) entry which is preliminary data.</text>
</comment>
<dbReference type="VEuPathDB" id="ToxoDB:TGRUB_237595"/>
<organism evidence="1 2">
    <name type="scientific">Toxoplasma gondii RUB</name>
    <dbReference type="NCBI Taxonomy" id="935652"/>
    <lineage>
        <taxon>Eukaryota</taxon>
        <taxon>Sar</taxon>
        <taxon>Alveolata</taxon>
        <taxon>Apicomplexa</taxon>
        <taxon>Conoidasida</taxon>
        <taxon>Coccidia</taxon>
        <taxon>Eucoccidiorida</taxon>
        <taxon>Eimeriorina</taxon>
        <taxon>Sarcocystidae</taxon>
        <taxon>Toxoplasma</taxon>
    </lineage>
</organism>
<accession>A0A086M098</accession>